<dbReference type="GO" id="GO:0008360">
    <property type="term" value="P:regulation of cell shape"/>
    <property type="evidence" value="ECO:0007669"/>
    <property type="project" value="UniProtKB-UniRule"/>
</dbReference>
<accession>A0A956SG78</accession>
<dbReference type="InterPro" id="IPR038063">
    <property type="entry name" value="Transpep_catalytic_dom"/>
</dbReference>
<evidence type="ECO:0000256" key="5">
    <source>
        <dbReference type="ARBA" id="ARBA00023316"/>
    </source>
</evidence>
<feature type="active site" description="Nucleophile" evidence="6">
    <location>
        <position position="353"/>
    </location>
</feature>
<dbReference type="Gene3D" id="2.40.440.10">
    <property type="entry name" value="L,D-transpeptidase catalytic domain-like"/>
    <property type="match status" value="1"/>
</dbReference>
<feature type="active site" description="Proton donor/acceptor" evidence="6">
    <location>
        <position position="340"/>
    </location>
</feature>
<keyword evidence="7" id="KW-0812">Transmembrane</keyword>
<dbReference type="PROSITE" id="PS52029">
    <property type="entry name" value="LD_TPASE"/>
    <property type="match status" value="1"/>
</dbReference>
<comment type="caution">
    <text evidence="9">The sequence shown here is derived from an EMBL/GenBank/DDBJ whole genome shotgun (WGS) entry which is preliminary data.</text>
</comment>
<dbReference type="Pfam" id="PF03734">
    <property type="entry name" value="YkuD"/>
    <property type="match status" value="1"/>
</dbReference>
<name>A0A956SG78_UNCEI</name>
<reference evidence="9" key="1">
    <citation type="submission" date="2020-04" db="EMBL/GenBank/DDBJ databases">
        <authorList>
            <person name="Zhang T."/>
        </authorList>
    </citation>
    <scope>NUCLEOTIDE SEQUENCE</scope>
    <source>
        <strain evidence="9">HKST-UBA02</strain>
    </source>
</reference>
<keyword evidence="4 6" id="KW-0573">Peptidoglycan synthesis</keyword>
<dbReference type="PANTHER" id="PTHR36699">
    <property type="entry name" value="LD-TRANSPEPTIDASE"/>
    <property type="match status" value="1"/>
</dbReference>
<evidence type="ECO:0000256" key="3">
    <source>
        <dbReference type="ARBA" id="ARBA00022960"/>
    </source>
</evidence>
<dbReference type="Proteomes" id="UP000739538">
    <property type="component" value="Unassembled WGS sequence"/>
</dbReference>
<sequence length="398" mass="44378">MDYSDFTRVQSRRQARSKRAWRLAFACIALLVVGAAALLWPFLSGRALEPAMAFEHATESIDEARRLGAEEWAARSFATADSLLHAAAVELVREKARLAPLRDFGEADALLSAARDSAASAADITRRTKAAVESESHLALDELTQVLLEAEAVRDAGILDPSARRKLQAARVRAVESHLRQEEADFIGARDLAQEATVQALEVLDSAASRTARFVDENELQRWQTWLDETLTESRNRKCAAIVVNKERNELILYDSGKEVRRYPAEMGRRALERKLYEGDGATPEGRYRIVKKKQGPDTIYHRALLIDYPTQTDLARLAEAKRRKQVRSDARPGGSIEIHGQGGKGWDWTRGCIAMTNHDIDDLWKHVDVNTPVTIVGGDGRDGAFSRVARSTAKRRK</sequence>
<evidence type="ECO:0000256" key="4">
    <source>
        <dbReference type="ARBA" id="ARBA00022984"/>
    </source>
</evidence>
<evidence type="ECO:0000259" key="8">
    <source>
        <dbReference type="PROSITE" id="PS52029"/>
    </source>
</evidence>
<dbReference type="InterPro" id="IPR005490">
    <property type="entry name" value="LD_TPept_cat_dom"/>
</dbReference>
<gene>
    <name evidence="9" type="ORF">KDA27_27300</name>
</gene>
<dbReference type="GO" id="GO:0071555">
    <property type="term" value="P:cell wall organization"/>
    <property type="evidence" value="ECO:0007669"/>
    <property type="project" value="UniProtKB-UniRule"/>
</dbReference>
<dbReference type="SUPFAM" id="SSF141523">
    <property type="entry name" value="L,D-transpeptidase catalytic domain-like"/>
    <property type="match status" value="1"/>
</dbReference>
<evidence type="ECO:0000256" key="2">
    <source>
        <dbReference type="ARBA" id="ARBA00022679"/>
    </source>
</evidence>
<dbReference type="EMBL" id="JAGQHS010000380">
    <property type="protein sequence ID" value="MCA9759532.1"/>
    <property type="molecule type" value="Genomic_DNA"/>
</dbReference>
<dbReference type="CDD" id="cd16913">
    <property type="entry name" value="YkuD_like"/>
    <property type="match status" value="1"/>
</dbReference>
<keyword evidence="2" id="KW-0808">Transferase</keyword>
<keyword evidence="7" id="KW-0472">Membrane</keyword>
<evidence type="ECO:0000256" key="1">
    <source>
        <dbReference type="ARBA" id="ARBA00004752"/>
    </source>
</evidence>
<evidence type="ECO:0000313" key="9">
    <source>
        <dbReference type="EMBL" id="MCA9759532.1"/>
    </source>
</evidence>
<keyword evidence="7" id="KW-1133">Transmembrane helix</keyword>
<keyword evidence="3 6" id="KW-0133">Cell shape</keyword>
<dbReference type="GO" id="GO:0009252">
    <property type="term" value="P:peptidoglycan biosynthetic process"/>
    <property type="evidence" value="ECO:0007669"/>
    <property type="project" value="UniProtKB-KW"/>
</dbReference>
<dbReference type="PANTHER" id="PTHR36699:SF1">
    <property type="entry name" value="L,D-TRANSPEPTIDASE YAFK-RELATED"/>
    <property type="match status" value="1"/>
</dbReference>
<reference evidence="9" key="2">
    <citation type="journal article" date="2021" name="Microbiome">
        <title>Successional dynamics and alternative stable states in a saline activated sludge microbial community over 9 years.</title>
        <authorList>
            <person name="Wang Y."/>
            <person name="Ye J."/>
            <person name="Ju F."/>
            <person name="Liu L."/>
            <person name="Boyd J.A."/>
            <person name="Deng Y."/>
            <person name="Parks D.H."/>
            <person name="Jiang X."/>
            <person name="Yin X."/>
            <person name="Woodcroft B.J."/>
            <person name="Tyson G.W."/>
            <person name="Hugenholtz P."/>
            <person name="Polz M.F."/>
            <person name="Zhang T."/>
        </authorList>
    </citation>
    <scope>NUCLEOTIDE SEQUENCE</scope>
    <source>
        <strain evidence="9">HKST-UBA02</strain>
    </source>
</reference>
<protein>
    <submittedName>
        <fullName evidence="9">L,D-transpeptidase</fullName>
    </submittedName>
</protein>
<evidence type="ECO:0000313" key="10">
    <source>
        <dbReference type="Proteomes" id="UP000739538"/>
    </source>
</evidence>
<organism evidence="9 10">
    <name type="scientific">Eiseniibacteriota bacterium</name>
    <dbReference type="NCBI Taxonomy" id="2212470"/>
    <lineage>
        <taxon>Bacteria</taxon>
        <taxon>Candidatus Eiseniibacteriota</taxon>
    </lineage>
</organism>
<evidence type="ECO:0000256" key="6">
    <source>
        <dbReference type="PROSITE-ProRule" id="PRU01373"/>
    </source>
</evidence>
<dbReference type="AlphaFoldDB" id="A0A956SG78"/>
<keyword evidence="5 6" id="KW-0961">Cell wall biogenesis/degradation</keyword>
<evidence type="ECO:0000256" key="7">
    <source>
        <dbReference type="SAM" id="Phobius"/>
    </source>
</evidence>
<dbReference type="GO" id="GO:0016740">
    <property type="term" value="F:transferase activity"/>
    <property type="evidence" value="ECO:0007669"/>
    <property type="project" value="UniProtKB-KW"/>
</dbReference>
<comment type="pathway">
    <text evidence="1 6">Cell wall biogenesis; peptidoglycan biosynthesis.</text>
</comment>
<proteinExistence type="predicted"/>
<feature type="domain" description="L,D-TPase catalytic" evidence="8">
    <location>
        <begin position="240"/>
        <end position="377"/>
    </location>
</feature>
<feature type="transmembrane region" description="Helical" evidence="7">
    <location>
        <begin position="21"/>
        <end position="43"/>
    </location>
</feature>